<keyword evidence="2" id="KW-0808">Transferase</keyword>
<dbReference type="Proteomes" id="UP000034846">
    <property type="component" value="Unassembled WGS sequence"/>
</dbReference>
<dbReference type="SUPFAM" id="SSF53335">
    <property type="entry name" value="S-adenosyl-L-methionine-dependent methyltransferases"/>
    <property type="match status" value="1"/>
</dbReference>
<name>A0A0G1XFA1_9BACT</name>
<dbReference type="Gene3D" id="2.60.40.1180">
    <property type="entry name" value="Golgi alpha-mannosidase II"/>
    <property type="match status" value="1"/>
</dbReference>
<dbReference type="EMBL" id="LCRD01000028">
    <property type="protein sequence ID" value="KKW29958.1"/>
    <property type="molecule type" value="Genomic_DNA"/>
</dbReference>
<evidence type="ECO:0000313" key="6">
    <source>
        <dbReference type="Proteomes" id="UP000034846"/>
    </source>
</evidence>
<dbReference type="PANTHER" id="PTHR43042">
    <property type="entry name" value="SAM-DEPENDENT METHYLTRANSFERASE"/>
    <property type="match status" value="1"/>
</dbReference>
<comment type="caution">
    <text evidence="5">The sequence shown here is derived from an EMBL/GenBank/DDBJ whole genome shotgun (WGS) entry which is preliminary data.</text>
</comment>
<organism evidence="5 6">
    <name type="scientific">Candidatus Uhrbacteria bacterium GW2011_GWD2_52_7</name>
    <dbReference type="NCBI Taxonomy" id="1618989"/>
    <lineage>
        <taxon>Bacteria</taxon>
        <taxon>Candidatus Uhriibacteriota</taxon>
    </lineage>
</organism>
<dbReference type="InterPro" id="IPR013780">
    <property type="entry name" value="Glyco_hydro_b"/>
</dbReference>
<dbReference type="GO" id="GO:0008168">
    <property type="term" value="F:methyltransferase activity"/>
    <property type="evidence" value="ECO:0007669"/>
    <property type="project" value="UniProtKB-KW"/>
</dbReference>
<dbReference type="Gene3D" id="3.40.50.150">
    <property type="entry name" value="Vaccinia Virus protein VP39"/>
    <property type="match status" value="1"/>
</dbReference>
<feature type="domain" description="S-adenosylmethionine-dependent methyltransferase" evidence="4">
    <location>
        <begin position="58"/>
        <end position="215"/>
    </location>
</feature>
<dbReference type="PANTHER" id="PTHR43042:SF2">
    <property type="entry name" value="SAM-DEPENDENT METHYLTRANSFERASE"/>
    <property type="match status" value="1"/>
</dbReference>
<reference evidence="5 6" key="1">
    <citation type="journal article" date="2015" name="Nature">
        <title>rRNA introns, odd ribosomes, and small enigmatic genomes across a large radiation of phyla.</title>
        <authorList>
            <person name="Brown C.T."/>
            <person name="Hug L.A."/>
            <person name="Thomas B.C."/>
            <person name="Sharon I."/>
            <person name="Castelle C.J."/>
            <person name="Singh A."/>
            <person name="Wilkins M.J."/>
            <person name="Williams K.H."/>
            <person name="Banfield J.F."/>
        </authorList>
    </citation>
    <scope>NUCLEOTIDE SEQUENCE [LARGE SCALE GENOMIC DNA]</scope>
</reference>
<dbReference type="AlphaFoldDB" id="A0A0G1XFA1"/>
<evidence type="ECO:0000256" key="1">
    <source>
        <dbReference type="ARBA" id="ARBA00022603"/>
    </source>
</evidence>
<gene>
    <name evidence="5" type="ORF">UY72_C0028G0011</name>
</gene>
<dbReference type="CDD" id="cd02440">
    <property type="entry name" value="AdoMet_MTases"/>
    <property type="match status" value="1"/>
</dbReference>
<dbReference type="InterPro" id="IPR029063">
    <property type="entry name" value="SAM-dependent_MTases_sf"/>
</dbReference>
<evidence type="ECO:0000313" key="5">
    <source>
        <dbReference type="EMBL" id="KKW29958.1"/>
    </source>
</evidence>
<dbReference type="GO" id="GO:0032259">
    <property type="term" value="P:methylation"/>
    <property type="evidence" value="ECO:0007669"/>
    <property type="project" value="UniProtKB-KW"/>
</dbReference>
<evidence type="ECO:0000259" key="4">
    <source>
        <dbReference type="Pfam" id="PF10672"/>
    </source>
</evidence>
<dbReference type="PATRIC" id="fig|1618989.3.peg.446"/>
<keyword evidence="1" id="KW-0489">Methyltransferase</keyword>
<protein>
    <recommendedName>
        <fullName evidence="4">S-adenosylmethionine-dependent methyltransferase domain-containing protein</fullName>
    </recommendedName>
</protein>
<evidence type="ECO:0000256" key="3">
    <source>
        <dbReference type="ARBA" id="ARBA00022691"/>
    </source>
</evidence>
<dbReference type="Pfam" id="PF10672">
    <property type="entry name" value="Methyltrans_SAM"/>
    <property type="match status" value="1"/>
</dbReference>
<dbReference type="InterPro" id="IPR019614">
    <property type="entry name" value="SAM-dep_methyl-trfase"/>
</dbReference>
<keyword evidence="3" id="KW-0949">S-adenosyl-L-methionine</keyword>
<proteinExistence type="predicted"/>
<sequence length="298" mass="33576">MPSWRVFATLVIAMSELRREIAPWKEFALIDSGDFEKCERFGDVIMVRPEPQALWKKSNHPAWAAPQLLYSRTGREGEWTSQKGVPESWNIHWENLTFTIRPTSFKHTGLFPEQASNWAWIRQNVKPDMKVLNLFGYTGAASLVAASVGAEVVHVDASKPVVTWGRENAELSGLGTKPIRWIVDDVQKFVAREARRGNTYDAIFMDPPAFGRGPEGEVWKFEDNLPELLEQCVPLLNKEHGILLVNAYSLGFPALAIENMVKAALPFAVQTDCVELTLKEENDRGFLLPTGVVVRATW</sequence>
<accession>A0A0G1XFA1</accession>
<evidence type="ECO:0000256" key="2">
    <source>
        <dbReference type="ARBA" id="ARBA00022679"/>
    </source>
</evidence>